<dbReference type="Proteomes" id="UP001552299">
    <property type="component" value="Unassembled WGS sequence"/>
</dbReference>
<feature type="region of interest" description="Disordered" evidence="1">
    <location>
        <begin position="227"/>
        <end position="258"/>
    </location>
</feature>
<evidence type="ECO:0000313" key="3">
    <source>
        <dbReference type="Proteomes" id="UP001552299"/>
    </source>
</evidence>
<proteinExistence type="predicted"/>
<gene>
    <name evidence="2" type="ORF">M5K25_001767</name>
</gene>
<evidence type="ECO:0000256" key="1">
    <source>
        <dbReference type="SAM" id="MobiDB-lite"/>
    </source>
</evidence>
<dbReference type="EMBL" id="JANQDX010000002">
    <property type="protein sequence ID" value="KAL0927583.1"/>
    <property type="molecule type" value="Genomic_DNA"/>
</dbReference>
<dbReference type="AlphaFoldDB" id="A0ABD0W3Z1"/>
<keyword evidence="3" id="KW-1185">Reference proteome</keyword>
<evidence type="ECO:0008006" key="4">
    <source>
        <dbReference type="Google" id="ProtNLM"/>
    </source>
</evidence>
<sequence>MKKLTSENHNGAFSKPYRAGLGIVVRNAEGKLIVAAGKQLLHWDVAFIELQSITILKEVLNEDILGSLGIIIEGDNQAVLNWLHKNVKLGRWRFNSLDFDLSFIRDFHHVEGPSLNATGSPVLSQTHQETHLVPGSWLRLTETLEERVRVRERLRFGEKERSCEGLSEEITEVSQGESLILLISLFARRLVKSCVKTPVSAWVLCLHQGVVKKEEAVLCRHQGVVRKESGSLPSPRSAEGEDLEGEREAPLEPAPAPNQNAYQDMIQRFDTMEANFGQRFDQIELHMKVHEDQHNLDMVWIRGQTDYINQNVAMINSYFTVFNPQPPPDQDPGS</sequence>
<name>A0ABD0W3Z1_DENTH</name>
<protein>
    <recommendedName>
        <fullName evidence="4">RNase H type-1 domain-containing protein</fullName>
    </recommendedName>
</protein>
<comment type="caution">
    <text evidence="2">The sequence shown here is derived from an EMBL/GenBank/DDBJ whole genome shotgun (WGS) entry which is preliminary data.</text>
</comment>
<accession>A0ABD0W3Z1</accession>
<organism evidence="2 3">
    <name type="scientific">Dendrobium thyrsiflorum</name>
    <name type="common">Pinecone-like raceme dendrobium</name>
    <name type="synonym">Orchid</name>
    <dbReference type="NCBI Taxonomy" id="117978"/>
    <lineage>
        <taxon>Eukaryota</taxon>
        <taxon>Viridiplantae</taxon>
        <taxon>Streptophyta</taxon>
        <taxon>Embryophyta</taxon>
        <taxon>Tracheophyta</taxon>
        <taxon>Spermatophyta</taxon>
        <taxon>Magnoliopsida</taxon>
        <taxon>Liliopsida</taxon>
        <taxon>Asparagales</taxon>
        <taxon>Orchidaceae</taxon>
        <taxon>Epidendroideae</taxon>
        <taxon>Malaxideae</taxon>
        <taxon>Dendrobiinae</taxon>
        <taxon>Dendrobium</taxon>
    </lineage>
</organism>
<evidence type="ECO:0000313" key="2">
    <source>
        <dbReference type="EMBL" id="KAL0927583.1"/>
    </source>
</evidence>
<reference evidence="2 3" key="1">
    <citation type="journal article" date="2024" name="Plant Biotechnol. J.">
        <title>Dendrobium thyrsiflorum genome and its molecular insights into genes involved in important horticultural traits.</title>
        <authorList>
            <person name="Chen B."/>
            <person name="Wang J.Y."/>
            <person name="Zheng P.J."/>
            <person name="Li K.L."/>
            <person name="Liang Y.M."/>
            <person name="Chen X.F."/>
            <person name="Zhang C."/>
            <person name="Zhao X."/>
            <person name="He X."/>
            <person name="Zhang G.Q."/>
            <person name="Liu Z.J."/>
            <person name="Xu Q."/>
        </authorList>
    </citation>
    <scope>NUCLEOTIDE SEQUENCE [LARGE SCALE GENOMIC DNA]</scope>
    <source>
        <strain evidence="2">GZMU011</strain>
    </source>
</reference>